<dbReference type="Proteomes" id="UP001163603">
    <property type="component" value="Chromosome 4"/>
</dbReference>
<dbReference type="EMBL" id="CM047739">
    <property type="protein sequence ID" value="KAJ0043586.1"/>
    <property type="molecule type" value="Genomic_DNA"/>
</dbReference>
<sequence length="633" mass="69880">MCPSFKPKTSPDKFNILVVDDDPTSLSIVSALLKSWQYEAMTVKSPVDALATVRTRHDRIDLVLTDLHMPEMSGIELQRQIEEEFKHLPVIIMSSDDRESVILESLASGAVFYIVKPINPDDLKNVWQYAITSKKGKSLYIEDIGSIQFGGSVSHEDISSASSVNEERHVKTKDHKRKAIKKGKDYMEGENSVAPKKAKVVWTNSLHNRFLQAIKLISLEKAVPKKILECMNVPGLTRENVASHLQKYRLFLKRVAEKGIIVTTKNFSSRNVMSSTFAKSGQSSLQLKHAEQDNKQFQGRQPTRTSFQLAGYGGSTSALNGGNIGSRQGYVSQLGLQLGNEANLYQPNFGTTNPLGQANFPTFGMGSNDFGNNLFSLGGMPGGLLNGTNPMQMYPQQSQAKPDMNFGTPGIINNLPPNYAGMSITDDMELYRIGQMALDGNFLNAGCGLINPAHNDNMNIGPAGSATFGYFPPGESSSTEFDRANYPFQPAFASVNQQESTPILPPLQQYGLGRNDGQNNFTSDLMNNASVFGNPQQLREGNISDILSGTTNCLFPYQLQEIEEAMNPDLENGNNPMDDYFPKFNQNLDQASLQQGNEGQVNSELNYLLMDTALSGNQEWDEFLNSLFKDHPF</sequence>
<comment type="caution">
    <text evidence="1">The sequence shown here is derived from an EMBL/GenBank/DDBJ whole genome shotgun (WGS) entry which is preliminary data.</text>
</comment>
<accession>A0ACC0Z093</accession>
<name>A0ACC0Z093_9ROSI</name>
<proteinExistence type="predicted"/>
<keyword evidence="2" id="KW-1185">Reference proteome</keyword>
<evidence type="ECO:0000313" key="2">
    <source>
        <dbReference type="Proteomes" id="UP001163603"/>
    </source>
</evidence>
<evidence type="ECO:0000313" key="1">
    <source>
        <dbReference type="EMBL" id="KAJ0043586.1"/>
    </source>
</evidence>
<gene>
    <name evidence="1" type="ORF">Pint_17379</name>
</gene>
<organism evidence="1 2">
    <name type="scientific">Pistacia integerrima</name>
    <dbReference type="NCBI Taxonomy" id="434235"/>
    <lineage>
        <taxon>Eukaryota</taxon>
        <taxon>Viridiplantae</taxon>
        <taxon>Streptophyta</taxon>
        <taxon>Embryophyta</taxon>
        <taxon>Tracheophyta</taxon>
        <taxon>Spermatophyta</taxon>
        <taxon>Magnoliopsida</taxon>
        <taxon>eudicotyledons</taxon>
        <taxon>Gunneridae</taxon>
        <taxon>Pentapetalae</taxon>
        <taxon>rosids</taxon>
        <taxon>malvids</taxon>
        <taxon>Sapindales</taxon>
        <taxon>Anacardiaceae</taxon>
        <taxon>Pistacia</taxon>
    </lineage>
</organism>
<reference evidence="2" key="1">
    <citation type="journal article" date="2023" name="G3 (Bethesda)">
        <title>Genome assembly and association tests identify interacting loci associated with vigor, precocity, and sex in interspecific pistachio rootstocks.</title>
        <authorList>
            <person name="Palmer W."/>
            <person name="Jacygrad E."/>
            <person name="Sagayaradj S."/>
            <person name="Cavanaugh K."/>
            <person name="Han R."/>
            <person name="Bertier L."/>
            <person name="Beede B."/>
            <person name="Kafkas S."/>
            <person name="Golino D."/>
            <person name="Preece J."/>
            <person name="Michelmore R."/>
        </authorList>
    </citation>
    <scope>NUCLEOTIDE SEQUENCE [LARGE SCALE GENOMIC DNA]</scope>
</reference>
<protein>
    <submittedName>
        <fullName evidence="1">Uncharacterized protein</fullName>
    </submittedName>
</protein>